<dbReference type="EMBL" id="BAAALG010000011">
    <property type="protein sequence ID" value="GAA1105883.1"/>
    <property type="molecule type" value="Genomic_DNA"/>
</dbReference>
<proteinExistence type="predicted"/>
<keyword evidence="2" id="KW-1185">Reference proteome</keyword>
<organism evidence="1 2">
    <name type="scientific">Nocardioides dubius</name>
    <dbReference type="NCBI Taxonomy" id="317019"/>
    <lineage>
        <taxon>Bacteria</taxon>
        <taxon>Bacillati</taxon>
        <taxon>Actinomycetota</taxon>
        <taxon>Actinomycetes</taxon>
        <taxon>Propionibacteriales</taxon>
        <taxon>Nocardioidaceae</taxon>
        <taxon>Nocardioides</taxon>
    </lineage>
</organism>
<gene>
    <name evidence="1" type="ORF">GCM10009668_26770</name>
</gene>
<evidence type="ECO:0000313" key="1">
    <source>
        <dbReference type="EMBL" id="GAA1105883.1"/>
    </source>
</evidence>
<sequence>MVAAVTLVGVPTAVLSLAGSDPDTAPAPASLPTFVDSGNERLLPEDQLPVNRSRLGLPALEPGTLERGADTRVPWAQGGVLHLPDGEQLNLDAPTRMLLPYDEGWLLGEQVGDGEYATRIVDADGTTLAEPEISPEVGAASGNGRYVSYLEGDSLVMHDNTTGRSQVVASAEKELEPALVGVDDEGAVYFNVGSEPGMTNDGRVWRNGTTTDLSPGTEQRITVVSPLGYTVRIVKMSDFGGCYAVFDPEGTEQARTCTHNPKVFSPDGASVAMGPNYGDGAGDLNLAIAGEDWSHPAHEWVNYTDAGVQQPTFSSMVWEDDEHLLVSMVDFSQGMEKTTWYLVRVGLDGTTELAADPIAGDQDTGFEFAG</sequence>
<accession>A0ABN1TXB2</accession>
<dbReference type="Proteomes" id="UP001501581">
    <property type="component" value="Unassembled WGS sequence"/>
</dbReference>
<comment type="caution">
    <text evidence="1">The sequence shown here is derived from an EMBL/GenBank/DDBJ whole genome shotgun (WGS) entry which is preliminary data.</text>
</comment>
<name>A0ABN1TXB2_9ACTN</name>
<evidence type="ECO:0000313" key="2">
    <source>
        <dbReference type="Proteomes" id="UP001501581"/>
    </source>
</evidence>
<protein>
    <submittedName>
        <fullName evidence="1">Uncharacterized protein</fullName>
    </submittedName>
</protein>
<reference evidence="1 2" key="1">
    <citation type="journal article" date="2019" name="Int. J. Syst. Evol. Microbiol.">
        <title>The Global Catalogue of Microorganisms (GCM) 10K type strain sequencing project: providing services to taxonomists for standard genome sequencing and annotation.</title>
        <authorList>
            <consortium name="The Broad Institute Genomics Platform"/>
            <consortium name="The Broad Institute Genome Sequencing Center for Infectious Disease"/>
            <person name="Wu L."/>
            <person name="Ma J."/>
        </authorList>
    </citation>
    <scope>NUCLEOTIDE SEQUENCE [LARGE SCALE GENOMIC DNA]</scope>
    <source>
        <strain evidence="1 2">JCM 13008</strain>
    </source>
</reference>